<dbReference type="Pfam" id="PF14518">
    <property type="entry name" value="Haem_oxygenas_2"/>
    <property type="match status" value="1"/>
</dbReference>
<organism evidence="1 2">
    <name type="scientific">Candidatus Protofrankia californiensis</name>
    <dbReference type="NCBI Taxonomy" id="1839754"/>
    <lineage>
        <taxon>Bacteria</taxon>
        <taxon>Bacillati</taxon>
        <taxon>Actinomycetota</taxon>
        <taxon>Actinomycetes</taxon>
        <taxon>Frankiales</taxon>
        <taxon>Frankiaceae</taxon>
        <taxon>Protofrankia</taxon>
    </lineage>
</organism>
<evidence type="ECO:0000313" key="1">
    <source>
        <dbReference type="EMBL" id="SBW25050.1"/>
    </source>
</evidence>
<proteinExistence type="predicted"/>
<dbReference type="AlphaFoldDB" id="A0A1C3P5K5"/>
<name>A0A1C3P5K5_9ACTN</name>
<gene>
    <name evidence="1" type="ORF">FDG2_4406</name>
</gene>
<reference evidence="2" key="1">
    <citation type="submission" date="2016-02" db="EMBL/GenBank/DDBJ databases">
        <authorList>
            <person name="Wibberg D."/>
        </authorList>
    </citation>
    <scope>NUCLEOTIDE SEQUENCE [LARGE SCALE GENOMIC DNA]</scope>
</reference>
<sequence length="587" mass="64071">MIVNRLGAEQLELLGGGVAERTRAHQHRRLLEEHSVVLPDLVATDFLAAAQARPLTVVTAAFYLALSRLPASFLPEVVGVHCAFRALGTDAALSGVDGPGYDPAPLLEEYLALTGQSPTGPADRARLLAAIQLVVRLESAHVAMLDELASWHQGLSLDAQVTLIVARHVPYAGRQHHKVQISGIPLRDLLADPAFGAAAFVRQLRSSSQLKPLRAGGCRFTRAIRFGGPMFGIFDDAEARTIEQWAAAVAAGEEPGADLAACTAGDEDAAAWQCALVAAGPGDVLVAGPPALDERQFLYRLVNVERFPSVLAAARARVELVLAQAEGLFELGAAGRHTDATWFGYSPEALRERVETLYWTKLVEPFRPLTDIPSRTDVINNQKRFALGNLVDGACTHRIGNTGRFHRPSDGPLFALYADEMGRGDVAKNHLTLINQALASMGIHLPHLRSEEFLTQTELPDLSYLYATYQLSLALFPDSRYEEILGYHLGVEMFGLGELRLHEMQKMRHHRFDTAYEAVHLSIDNISAGHTRQAADLIVAYLDHVGRTAGPVTVERAWQRVWRGYASFAFFVEPHLARRLIAGRAAA</sequence>
<dbReference type="SMART" id="SM01236">
    <property type="entry name" value="Haem_oxygenase_2"/>
    <property type="match status" value="1"/>
</dbReference>
<evidence type="ECO:0000313" key="2">
    <source>
        <dbReference type="Proteomes" id="UP000199013"/>
    </source>
</evidence>
<protein>
    <recommendedName>
        <fullName evidence="3">Iron-containing redox enzyme family protein</fullName>
    </recommendedName>
</protein>
<dbReference type="EMBL" id="FLUV01001843">
    <property type="protein sequence ID" value="SBW25050.1"/>
    <property type="molecule type" value="Genomic_DNA"/>
</dbReference>
<evidence type="ECO:0008006" key="3">
    <source>
        <dbReference type="Google" id="ProtNLM"/>
    </source>
</evidence>
<dbReference type="InterPro" id="IPR016084">
    <property type="entry name" value="Haem_Oase-like_multi-hlx"/>
</dbReference>
<keyword evidence="2" id="KW-1185">Reference proteome</keyword>
<dbReference type="Gene3D" id="1.20.910.10">
    <property type="entry name" value="Heme oxygenase-like"/>
    <property type="match status" value="1"/>
</dbReference>
<accession>A0A1C3P5K5</accession>
<dbReference type="Proteomes" id="UP000199013">
    <property type="component" value="Unassembled WGS sequence"/>
</dbReference>